<evidence type="ECO:0000256" key="2">
    <source>
        <dbReference type="ARBA" id="ARBA00022801"/>
    </source>
</evidence>
<dbReference type="InterPro" id="IPR040170">
    <property type="entry name" value="Cytosol_ACT"/>
</dbReference>
<dbReference type="PANTHER" id="PTHR11049:SF16">
    <property type="entry name" value="PROTEIN VDLD"/>
    <property type="match status" value="1"/>
</dbReference>
<dbReference type="Pfam" id="PF03061">
    <property type="entry name" value="4HBT"/>
    <property type="match status" value="1"/>
</dbReference>
<evidence type="ECO:0000256" key="3">
    <source>
        <dbReference type="PROSITE-ProRule" id="PRU01106"/>
    </source>
</evidence>
<keyword evidence="2 3" id="KW-0378">Hydrolase</keyword>
<evidence type="ECO:0000259" key="4">
    <source>
        <dbReference type="PROSITE" id="PS51770"/>
    </source>
</evidence>
<dbReference type="GO" id="GO:0052816">
    <property type="term" value="F:long-chain fatty acyl-CoA hydrolase activity"/>
    <property type="evidence" value="ECO:0007669"/>
    <property type="project" value="TreeGrafter"/>
</dbReference>
<comment type="caution">
    <text evidence="5">The sequence shown here is derived from an EMBL/GenBank/DDBJ whole genome shotgun (WGS) entry which is preliminary data.</text>
</comment>
<proteinExistence type="inferred from homology"/>
<dbReference type="InterPro" id="IPR029069">
    <property type="entry name" value="HotDog_dom_sf"/>
</dbReference>
<dbReference type="RefSeq" id="WP_184855396.1">
    <property type="nucleotide sequence ID" value="NZ_JACHLK010000001.1"/>
</dbReference>
<evidence type="ECO:0000256" key="1">
    <source>
        <dbReference type="ARBA" id="ARBA00010458"/>
    </source>
</evidence>
<organism evidence="5 6">
    <name type="scientific">Acidovorax soli</name>
    <dbReference type="NCBI Taxonomy" id="592050"/>
    <lineage>
        <taxon>Bacteria</taxon>
        <taxon>Pseudomonadati</taxon>
        <taxon>Pseudomonadota</taxon>
        <taxon>Betaproteobacteria</taxon>
        <taxon>Burkholderiales</taxon>
        <taxon>Comamonadaceae</taxon>
        <taxon>Acidovorax</taxon>
    </lineage>
</organism>
<name>A0A7X0P9X2_9BURK</name>
<dbReference type="GO" id="GO:0006637">
    <property type="term" value="P:acyl-CoA metabolic process"/>
    <property type="evidence" value="ECO:0007669"/>
    <property type="project" value="TreeGrafter"/>
</dbReference>
<dbReference type="AlphaFoldDB" id="A0A7X0P9X2"/>
<dbReference type="GO" id="GO:0005829">
    <property type="term" value="C:cytosol"/>
    <property type="evidence" value="ECO:0007669"/>
    <property type="project" value="TreeGrafter"/>
</dbReference>
<reference evidence="5 6" key="1">
    <citation type="submission" date="2020-08" db="EMBL/GenBank/DDBJ databases">
        <title>Functional genomics of gut bacteria from endangered species of beetles.</title>
        <authorList>
            <person name="Carlos-Shanley C."/>
        </authorList>
    </citation>
    <scope>NUCLEOTIDE SEQUENCE [LARGE SCALE GENOMIC DNA]</scope>
    <source>
        <strain evidence="5 6">S00198</strain>
    </source>
</reference>
<dbReference type="InterPro" id="IPR006683">
    <property type="entry name" value="Thioestr_dom"/>
</dbReference>
<gene>
    <name evidence="5" type="ORF">HNP48_000657</name>
</gene>
<evidence type="ECO:0000313" key="6">
    <source>
        <dbReference type="Proteomes" id="UP000575083"/>
    </source>
</evidence>
<dbReference type="PROSITE" id="PS51770">
    <property type="entry name" value="HOTDOG_ACOT"/>
    <property type="match status" value="1"/>
</dbReference>
<dbReference type="Gene3D" id="3.10.129.10">
    <property type="entry name" value="Hotdog Thioesterase"/>
    <property type="match status" value="1"/>
</dbReference>
<dbReference type="Proteomes" id="UP000575083">
    <property type="component" value="Unassembled WGS sequence"/>
</dbReference>
<dbReference type="EMBL" id="JACHLK010000001">
    <property type="protein sequence ID" value="MBB6557993.1"/>
    <property type="molecule type" value="Genomic_DNA"/>
</dbReference>
<dbReference type="CDD" id="cd03442">
    <property type="entry name" value="BFIT_BACH"/>
    <property type="match status" value="1"/>
</dbReference>
<keyword evidence="6" id="KW-1185">Reference proteome</keyword>
<feature type="domain" description="HotDog ACOT-type" evidence="4">
    <location>
        <begin position="1"/>
        <end position="112"/>
    </location>
</feature>
<comment type="similarity">
    <text evidence="1">Belongs to the acyl coenzyme A hydrolase family.</text>
</comment>
<dbReference type="PANTHER" id="PTHR11049">
    <property type="entry name" value="ACYL COENZYME A THIOESTER HYDROLASE"/>
    <property type="match status" value="1"/>
</dbReference>
<dbReference type="InterPro" id="IPR033120">
    <property type="entry name" value="HOTDOG_ACOT"/>
</dbReference>
<sequence length="151" mass="16025">MHSITLRFLASHTAPSASGRIYGGTVLRWMDEAGFACASAWAGDNCVTAFMGNASFDRPIHPGDLVEVQASLAHTGETSMNMLIEVRSGGIQEKELREVTHCVAVYAALDGEGAPRAVDKFTPETPGDMALAERVNAQVEAARLPPAMSAH</sequence>
<evidence type="ECO:0000313" key="5">
    <source>
        <dbReference type="EMBL" id="MBB6557993.1"/>
    </source>
</evidence>
<dbReference type="SUPFAM" id="SSF54637">
    <property type="entry name" value="Thioesterase/thiol ester dehydrase-isomerase"/>
    <property type="match status" value="1"/>
</dbReference>
<accession>A0A7X0P9X2</accession>
<protein>
    <submittedName>
        <fullName evidence="5">Acyl-CoA hydrolase</fullName>
    </submittedName>
</protein>